<proteinExistence type="predicted"/>
<dbReference type="EMBL" id="UZAI01016775">
    <property type="protein sequence ID" value="VDP15654.1"/>
    <property type="molecule type" value="Genomic_DNA"/>
</dbReference>
<evidence type="ECO:0000256" key="6">
    <source>
        <dbReference type="SAM" id="Phobius"/>
    </source>
</evidence>
<dbReference type="InterPro" id="IPR036259">
    <property type="entry name" value="MFS_trans_sf"/>
</dbReference>
<keyword evidence="4 6" id="KW-1133">Transmembrane helix</keyword>
<dbReference type="PANTHER" id="PTHR23503">
    <property type="entry name" value="SOLUTE CARRIER FAMILY 2"/>
    <property type="match status" value="1"/>
</dbReference>
<feature type="domain" description="Major facilitator superfamily (MFS) profile" evidence="7">
    <location>
        <begin position="1"/>
        <end position="67"/>
    </location>
</feature>
<dbReference type="AlphaFoldDB" id="A0A3P8C9C6"/>
<dbReference type="InterPro" id="IPR045263">
    <property type="entry name" value="GLUT"/>
</dbReference>
<dbReference type="InterPro" id="IPR020846">
    <property type="entry name" value="MFS_dom"/>
</dbReference>
<keyword evidence="2" id="KW-0813">Transport</keyword>
<name>A0A3P8C9C6_9TREM</name>
<feature type="transmembrane region" description="Helical" evidence="6">
    <location>
        <begin position="12"/>
        <end position="33"/>
    </location>
</feature>
<dbReference type="PANTHER" id="PTHR23503:SF8">
    <property type="entry name" value="FACILITATED GLUCOSE TRANSPORTER PROTEIN 1"/>
    <property type="match status" value="1"/>
</dbReference>
<evidence type="ECO:0000313" key="9">
    <source>
        <dbReference type="Proteomes" id="UP000277204"/>
    </source>
</evidence>
<gene>
    <name evidence="8" type="ORF">SMRZ_LOCUS14367</name>
</gene>
<protein>
    <recommendedName>
        <fullName evidence="7">Major facilitator superfamily (MFS) profile domain-containing protein</fullName>
    </recommendedName>
</protein>
<dbReference type="PROSITE" id="PS50850">
    <property type="entry name" value="MFS"/>
    <property type="match status" value="1"/>
</dbReference>
<dbReference type="InterPro" id="IPR005828">
    <property type="entry name" value="MFS_sugar_transport-like"/>
</dbReference>
<organism evidence="8 9">
    <name type="scientific">Schistosoma margrebowiei</name>
    <dbReference type="NCBI Taxonomy" id="48269"/>
    <lineage>
        <taxon>Eukaryota</taxon>
        <taxon>Metazoa</taxon>
        <taxon>Spiralia</taxon>
        <taxon>Lophotrochozoa</taxon>
        <taxon>Platyhelminthes</taxon>
        <taxon>Trematoda</taxon>
        <taxon>Digenea</taxon>
        <taxon>Strigeidida</taxon>
        <taxon>Schistosomatoidea</taxon>
        <taxon>Schistosomatidae</taxon>
        <taxon>Schistosoma</taxon>
    </lineage>
</organism>
<evidence type="ECO:0000313" key="8">
    <source>
        <dbReference type="EMBL" id="VDP15654.1"/>
    </source>
</evidence>
<dbReference type="Pfam" id="PF00083">
    <property type="entry name" value="Sugar_tr"/>
    <property type="match status" value="1"/>
</dbReference>
<evidence type="ECO:0000256" key="4">
    <source>
        <dbReference type="ARBA" id="ARBA00022989"/>
    </source>
</evidence>
<keyword evidence="3 6" id="KW-0812">Transmembrane</keyword>
<evidence type="ECO:0000256" key="1">
    <source>
        <dbReference type="ARBA" id="ARBA00004141"/>
    </source>
</evidence>
<dbReference type="Proteomes" id="UP000277204">
    <property type="component" value="Unassembled WGS sequence"/>
</dbReference>
<dbReference type="GO" id="GO:0015149">
    <property type="term" value="F:hexose transmembrane transporter activity"/>
    <property type="evidence" value="ECO:0007669"/>
    <property type="project" value="TreeGrafter"/>
</dbReference>
<evidence type="ECO:0000256" key="3">
    <source>
        <dbReference type="ARBA" id="ARBA00022692"/>
    </source>
</evidence>
<keyword evidence="5 6" id="KW-0472">Membrane</keyword>
<sequence>MVSELFTQENRDAAVSIAAATNWLCNAIVALIFPQLVTYISIYAFIPFICVLLAVLIFVGLYLPETKGKTPASIEAYFMRLYGFRGTEVHENPTFADIIDDTITLGFSFNVLDNIKF</sequence>
<dbReference type="SUPFAM" id="SSF103473">
    <property type="entry name" value="MFS general substrate transporter"/>
    <property type="match status" value="1"/>
</dbReference>
<keyword evidence="9" id="KW-1185">Reference proteome</keyword>
<evidence type="ECO:0000256" key="5">
    <source>
        <dbReference type="ARBA" id="ARBA00023136"/>
    </source>
</evidence>
<accession>A0A3P8C9C6</accession>
<feature type="transmembrane region" description="Helical" evidence="6">
    <location>
        <begin position="39"/>
        <end position="63"/>
    </location>
</feature>
<evidence type="ECO:0000256" key="2">
    <source>
        <dbReference type="ARBA" id="ARBA00022448"/>
    </source>
</evidence>
<dbReference type="Gene3D" id="1.20.1250.20">
    <property type="entry name" value="MFS general substrate transporter like domains"/>
    <property type="match status" value="1"/>
</dbReference>
<reference evidence="8 9" key="1">
    <citation type="submission" date="2018-11" db="EMBL/GenBank/DDBJ databases">
        <authorList>
            <consortium name="Pathogen Informatics"/>
        </authorList>
    </citation>
    <scope>NUCLEOTIDE SEQUENCE [LARGE SCALE GENOMIC DNA]</scope>
    <source>
        <strain evidence="8 9">Zambia</strain>
    </source>
</reference>
<dbReference type="GO" id="GO:0016020">
    <property type="term" value="C:membrane"/>
    <property type="evidence" value="ECO:0007669"/>
    <property type="project" value="UniProtKB-SubCell"/>
</dbReference>
<comment type="subcellular location">
    <subcellularLocation>
        <location evidence="1">Membrane</location>
        <topology evidence="1">Multi-pass membrane protein</topology>
    </subcellularLocation>
</comment>
<evidence type="ECO:0000259" key="7">
    <source>
        <dbReference type="PROSITE" id="PS50850"/>
    </source>
</evidence>